<feature type="region of interest" description="Disordered" evidence="1">
    <location>
        <begin position="1"/>
        <end position="40"/>
    </location>
</feature>
<evidence type="ECO:0000313" key="3">
    <source>
        <dbReference type="Proteomes" id="UP000198707"/>
    </source>
</evidence>
<dbReference type="EMBL" id="FNYV01000002">
    <property type="protein sequence ID" value="SEI95277.1"/>
    <property type="molecule type" value="Genomic_DNA"/>
</dbReference>
<evidence type="ECO:0000313" key="2">
    <source>
        <dbReference type="EMBL" id="SEI95277.1"/>
    </source>
</evidence>
<evidence type="ECO:0000256" key="1">
    <source>
        <dbReference type="SAM" id="MobiDB-lite"/>
    </source>
</evidence>
<sequence length="235" mass="25223">MRDPTLTSPEQSRRSCAADQVPGRSRPAAAPAAPGGEDRRWRGYPAAVEVGADWERLAVSLADRLDTVAFSDLTTDQVTARLIDVVVGWAQERGWRVYRRASSVLPLPPPMSAQHSVLDVACARPDGPPVVVEVDHGTRRRTWEKLLAEAEAGRVPLWVRWGAGRFIAPPPPILMVTCEVTRRPDPAGGGQVYSRLPRTEKLPPAHSVAQVGQVAAVELPLPPPGGSTSPPAPTA</sequence>
<dbReference type="AlphaFoldDB" id="A0A1H6V0A1"/>
<protein>
    <submittedName>
        <fullName evidence="2">Uncharacterized protein</fullName>
    </submittedName>
</protein>
<dbReference type="STRING" id="1144548.SAMN05443287_102373"/>
<reference evidence="3" key="1">
    <citation type="submission" date="2016-10" db="EMBL/GenBank/DDBJ databases">
        <authorList>
            <person name="Varghese N."/>
            <person name="Submissions S."/>
        </authorList>
    </citation>
    <scope>NUCLEOTIDE SEQUENCE [LARGE SCALE GENOMIC DNA]</scope>
    <source>
        <strain evidence="3">CGMCC 4.7038</strain>
    </source>
</reference>
<organism evidence="2 3">
    <name type="scientific">Micromonospora phaseoli</name>
    <dbReference type="NCBI Taxonomy" id="1144548"/>
    <lineage>
        <taxon>Bacteria</taxon>
        <taxon>Bacillati</taxon>
        <taxon>Actinomycetota</taxon>
        <taxon>Actinomycetes</taxon>
        <taxon>Micromonosporales</taxon>
        <taxon>Micromonosporaceae</taxon>
        <taxon>Micromonospora</taxon>
    </lineage>
</organism>
<feature type="compositionally biased region" description="Polar residues" evidence="1">
    <location>
        <begin position="1"/>
        <end position="10"/>
    </location>
</feature>
<keyword evidence="3" id="KW-1185">Reference proteome</keyword>
<name>A0A1H6V0A1_9ACTN</name>
<accession>A0A1H6V0A1</accession>
<proteinExistence type="predicted"/>
<dbReference type="Proteomes" id="UP000198707">
    <property type="component" value="Unassembled WGS sequence"/>
</dbReference>
<gene>
    <name evidence="2" type="ORF">SAMN05443287_102373</name>
</gene>